<protein>
    <submittedName>
        <fullName evidence="2">Helix-turn-helix domain-containing protein</fullName>
    </submittedName>
</protein>
<keyword evidence="3" id="KW-1185">Reference proteome</keyword>
<dbReference type="SUPFAM" id="SSF47413">
    <property type="entry name" value="lambda repressor-like DNA-binding domains"/>
    <property type="match status" value="1"/>
</dbReference>
<evidence type="ECO:0000313" key="2">
    <source>
        <dbReference type="EMBL" id="MDO9713085.1"/>
    </source>
</evidence>
<dbReference type="CDD" id="cd00093">
    <property type="entry name" value="HTH_XRE"/>
    <property type="match status" value="1"/>
</dbReference>
<dbReference type="SMART" id="SM00530">
    <property type="entry name" value="HTH_XRE"/>
    <property type="match status" value="1"/>
</dbReference>
<dbReference type="InterPro" id="IPR010982">
    <property type="entry name" value="Lambda_DNA-bd_dom_sf"/>
</dbReference>
<sequence length="87" mass="9415">MSVPDMMARDPRQIGMALRRARRAQRLTQSQLADKAGVTQATISLLENGLEGVKLKTVTDILAALGLELVVRPRRTEAAADDVAGLF</sequence>
<gene>
    <name evidence="2" type="ORF">Q7A36_32455</name>
</gene>
<accession>A0ABT9EB00</accession>
<dbReference type="Gene3D" id="1.10.260.40">
    <property type="entry name" value="lambda repressor-like DNA-binding domains"/>
    <property type="match status" value="1"/>
</dbReference>
<dbReference type="Proteomes" id="UP001243009">
    <property type="component" value="Unassembled WGS sequence"/>
</dbReference>
<dbReference type="InterPro" id="IPR001387">
    <property type="entry name" value="Cro/C1-type_HTH"/>
</dbReference>
<dbReference type="RefSeq" id="WP_305107945.1">
    <property type="nucleotide sequence ID" value="NZ_JAUTWS010000069.1"/>
</dbReference>
<feature type="domain" description="HTH cro/C1-type" evidence="1">
    <location>
        <begin position="18"/>
        <end position="72"/>
    </location>
</feature>
<comment type="caution">
    <text evidence="2">The sequence shown here is derived from an EMBL/GenBank/DDBJ whole genome shotgun (WGS) entry which is preliminary data.</text>
</comment>
<proteinExistence type="predicted"/>
<organism evidence="2 3">
    <name type="scientific">Paracraurococcus lichenis</name>
    <dbReference type="NCBI Taxonomy" id="3064888"/>
    <lineage>
        <taxon>Bacteria</taxon>
        <taxon>Pseudomonadati</taxon>
        <taxon>Pseudomonadota</taxon>
        <taxon>Alphaproteobacteria</taxon>
        <taxon>Acetobacterales</taxon>
        <taxon>Roseomonadaceae</taxon>
        <taxon>Paracraurococcus</taxon>
    </lineage>
</organism>
<dbReference type="Pfam" id="PF01381">
    <property type="entry name" value="HTH_3"/>
    <property type="match status" value="1"/>
</dbReference>
<evidence type="ECO:0000313" key="3">
    <source>
        <dbReference type="Proteomes" id="UP001243009"/>
    </source>
</evidence>
<evidence type="ECO:0000259" key="1">
    <source>
        <dbReference type="PROSITE" id="PS50943"/>
    </source>
</evidence>
<dbReference type="EMBL" id="JAUTWS010000069">
    <property type="protein sequence ID" value="MDO9713085.1"/>
    <property type="molecule type" value="Genomic_DNA"/>
</dbReference>
<name>A0ABT9EB00_9PROT</name>
<reference evidence="2 3" key="1">
    <citation type="submission" date="2023-08" db="EMBL/GenBank/DDBJ databases">
        <title>The draft genome sequence of Paracraurococcus sp. LOR1-02.</title>
        <authorList>
            <person name="Kingkaew E."/>
            <person name="Tanasupawat S."/>
        </authorList>
    </citation>
    <scope>NUCLEOTIDE SEQUENCE [LARGE SCALE GENOMIC DNA]</scope>
    <source>
        <strain evidence="2 3">LOR1-02</strain>
    </source>
</reference>
<dbReference type="PROSITE" id="PS50943">
    <property type="entry name" value="HTH_CROC1"/>
    <property type="match status" value="1"/>
</dbReference>